<dbReference type="Pfam" id="PF05136">
    <property type="entry name" value="Phage_portal_2"/>
    <property type="match status" value="1"/>
</dbReference>
<evidence type="ECO:0000313" key="1">
    <source>
        <dbReference type="EMBL" id="MDQ0537142.1"/>
    </source>
</evidence>
<dbReference type="InterPro" id="IPR006429">
    <property type="entry name" value="Phage_lambda_portal"/>
</dbReference>
<dbReference type="RefSeq" id="WP_209990820.1">
    <property type="nucleotide sequence ID" value="NZ_JAGINO010000037.1"/>
</dbReference>
<protein>
    <submittedName>
        <fullName evidence="1">Lambda family phage portal protein</fullName>
    </submittedName>
</protein>
<reference evidence="1 2" key="1">
    <citation type="submission" date="2023-07" db="EMBL/GenBank/DDBJ databases">
        <title>Genomic Encyclopedia of Type Strains, Phase IV (KMG-IV): sequencing the most valuable type-strain genomes for metagenomic binning, comparative biology and taxonomic classification.</title>
        <authorList>
            <person name="Goeker M."/>
        </authorList>
    </citation>
    <scope>NUCLEOTIDE SEQUENCE [LARGE SCALE GENOMIC DNA]</scope>
    <source>
        <strain evidence="1 2">DSM 19922</strain>
    </source>
</reference>
<evidence type="ECO:0000313" key="2">
    <source>
        <dbReference type="Proteomes" id="UP001244552"/>
    </source>
</evidence>
<organism evidence="1 2">
    <name type="scientific">Azospirillum picis</name>
    <dbReference type="NCBI Taxonomy" id="488438"/>
    <lineage>
        <taxon>Bacteria</taxon>
        <taxon>Pseudomonadati</taxon>
        <taxon>Pseudomonadota</taxon>
        <taxon>Alphaproteobacteria</taxon>
        <taxon>Rhodospirillales</taxon>
        <taxon>Azospirillaceae</taxon>
        <taxon>Azospirillum</taxon>
    </lineage>
</organism>
<dbReference type="NCBIfam" id="TIGR01539">
    <property type="entry name" value="portal_lambda"/>
    <property type="match status" value="1"/>
</dbReference>
<gene>
    <name evidence="1" type="ORF">QO018_006042</name>
</gene>
<keyword evidence="2" id="KW-1185">Reference proteome</keyword>
<sequence>MRHFLGVDGAPMVAAPRTMRAAAAAYAGADRQSPELQDYRPSYGSADGDLLPERRDLVAGARDHGRNDGWITGGVQRLVDSVLGAAIRVQSRPDHRALGISVEEAHELGRQIETAYKRYANHPGRWADATRQTNLAGVFGRAFRHRVVDGDSLGVVQWREGGSRYSTCLHVIDPDRLCNTNDGPDTDILRAGVELDADGAAAHYHVRRAHPGDALFASTALDAWTWDRLPRETPWGRPIVIHDYAVERAGQHRGKPPLAAVIDKLRMIGKASNLELQTAVRDALMGAFITSPYDPEMVESRLGDQLSQYQTDRLSFHERSRIKMNGLNVPVLFPGEQPVLLAPTRPNSGFPGFLQAFLRNIATALGLSYEQLSQDWSGVNYSSARAALLEVWRGFAARREEFVQGFILPFFSAWLEEALDIGDVVPPRGCASFWDEPAGWLNSTWIGPGRGWVDPEKEAKAAVLRLQAGLSTLERECAEQGLDYEEVLYQRKRELDLFKSLGLPVPSWGEVSQLMGAASYPSSSAPAETAD</sequence>
<accession>A0ABU0MUJ0</accession>
<name>A0ABU0MUJ0_9PROT</name>
<dbReference type="Proteomes" id="UP001244552">
    <property type="component" value="Unassembled WGS sequence"/>
</dbReference>
<comment type="caution">
    <text evidence="1">The sequence shown here is derived from an EMBL/GenBank/DDBJ whole genome shotgun (WGS) entry which is preliminary data.</text>
</comment>
<proteinExistence type="predicted"/>
<dbReference type="EMBL" id="JAUSVU010000039">
    <property type="protein sequence ID" value="MDQ0537142.1"/>
    <property type="molecule type" value="Genomic_DNA"/>
</dbReference>